<organism evidence="2 3">
    <name type="scientific">Luteolibacter luteus</name>
    <dbReference type="NCBI Taxonomy" id="2728835"/>
    <lineage>
        <taxon>Bacteria</taxon>
        <taxon>Pseudomonadati</taxon>
        <taxon>Verrucomicrobiota</taxon>
        <taxon>Verrucomicrobiia</taxon>
        <taxon>Verrucomicrobiales</taxon>
        <taxon>Verrucomicrobiaceae</taxon>
        <taxon>Luteolibacter</taxon>
    </lineage>
</organism>
<dbReference type="KEGG" id="luo:HHL09_07075"/>
<dbReference type="EMBL" id="CP051774">
    <property type="protein sequence ID" value="QJE95556.1"/>
    <property type="molecule type" value="Genomic_DNA"/>
</dbReference>
<feature type="transmembrane region" description="Helical" evidence="1">
    <location>
        <begin position="6"/>
        <end position="29"/>
    </location>
</feature>
<name>A0A858REN2_9BACT</name>
<keyword evidence="1" id="KW-0812">Transmembrane</keyword>
<dbReference type="Proteomes" id="UP000501812">
    <property type="component" value="Chromosome"/>
</dbReference>
<evidence type="ECO:0000313" key="3">
    <source>
        <dbReference type="Proteomes" id="UP000501812"/>
    </source>
</evidence>
<dbReference type="AlphaFoldDB" id="A0A858REN2"/>
<gene>
    <name evidence="2" type="ORF">HHL09_07075</name>
</gene>
<protein>
    <recommendedName>
        <fullName evidence="4">Type 4a pilus biogenesis protein PilO</fullName>
    </recommendedName>
</protein>
<reference evidence="2 3" key="1">
    <citation type="submission" date="2020-04" db="EMBL/GenBank/DDBJ databases">
        <title>Luteolibacter sp. G-1-1-1 isolated from soil.</title>
        <authorList>
            <person name="Dahal R.H."/>
        </authorList>
    </citation>
    <scope>NUCLEOTIDE SEQUENCE [LARGE SCALE GENOMIC DNA]</scope>
    <source>
        <strain evidence="2 3">G-1-1-1</strain>
    </source>
</reference>
<accession>A0A858REN2</accession>
<evidence type="ECO:0008006" key="4">
    <source>
        <dbReference type="Google" id="ProtNLM"/>
    </source>
</evidence>
<evidence type="ECO:0000256" key="1">
    <source>
        <dbReference type="SAM" id="Phobius"/>
    </source>
</evidence>
<keyword evidence="3" id="KW-1185">Reference proteome</keyword>
<sequence>MFYRQSIVVFGFVLPAAICAAVVGGGIALKAKASSSFQEKQALYKSSETNRAGSQSIEAVISKKREHVERWKAQMEKETSNAITSHLKEIGDKLPPKEFQQTAFERPNSGGGFATASAQPSSQVRLAFRATYRSMQKAFIELETMMPQLQLQELKIEPSTSSTSTMNFQVTYTAWEK</sequence>
<keyword evidence="1" id="KW-0472">Membrane</keyword>
<keyword evidence="1" id="KW-1133">Transmembrane helix</keyword>
<proteinExistence type="predicted"/>
<evidence type="ECO:0000313" key="2">
    <source>
        <dbReference type="EMBL" id="QJE95556.1"/>
    </source>
</evidence>
<dbReference type="RefSeq" id="WP_169453870.1">
    <property type="nucleotide sequence ID" value="NZ_CP051774.1"/>
</dbReference>